<feature type="domain" description="C2H2-type" evidence="6">
    <location>
        <begin position="486"/>
        <end position="514"/>
    </location>
</feature>
<dbReference type="PROSITE" id="PS00028">
    <property type="entry name" value="ZINC_FINGER_C2H2_1"/>
    <property type="match status" value="19"/>
</dbReference>
<evidence type="ECO:0000313" key="8">
    <source>
        <dbReference type="Proteomes" id="UP000198287"/>
    </source>
</evidence>
<evidence type="ECO:0000313" key="7">
    <source>
        <dbReference type="EMBL" id="OXA47435.1"/>
    </source>
</evidence>
<feature type="domain" description="C2H2-type" evidence="6">
    <location>
        <begin position="335"/>
        <end position="363"/>
    </location>
</feature>
<feature type="domain" description="C2H2-type" evidence="6">
    <location>
        <begin position="886"/>
        <end position="913"/>
    </location>
</feature>
<dbReference type="InterPro" id="IPR013087">
    <property type="entry name" value="Znf_C2H2_type"/>
</dbReference>
<evidence type="ECO:0000256" key="1">
    <source>
        <dbReference type="ARBA" id="ARBA00022723"/>
    </source>
</evidence>
<dbReference type="InterPro" id="IPR036236">
    <property type="entry name" value="Znf_C2H2_sf"/>
</dbReference>
<evidence type="ECO:0000259" key="6">
    <source>
        <dbReference type="PROSITE" id="PS50157"/>
    </source>
</evidence>
<name>A0A226DPI3_FOLCA</name>
<keyword evidence="4" id="KW-0862">Zinc</keyword>
<feature type="domain" description="C2H2-type" evidence="6">
    <location>
        <begin position="830"/>
        <end position="858"/>
    </location>
</feature>
<keyword evidence="1" id="KW-0479">Metal-binding</keyword>
<feature type="domain" description="C2H2-type" evidence="6">
    <location>
        <begin position="770"/>
        <end position="797"/>
    </location>
</feature>
<dbReference type="OMA" id="CKKCYTY"/>
<feature type="domain" description="C2H2-type" evidence="6">
    <location>
        <begin position="37"/>
        <end position="65"/>
    </location>
</feature>
<organism evidence="7 8">
    <name type="scientific">Folsomia candida</name>
    <name type="common">Springtail</name>
    <dbReference type="NCBI Taxonomy" id="158441"/>
    <lineage>
        <taxon>Eukaryota</taxon>
        <taxon>Metazoa</taxon>
        <taxon>Ecdysozoa</taxon>
        <taxon>Arthropoda</taxon>
        <taxon>Hexapoda</taxon>
        <taxon>Collembola</taxon>
        <taxon>Entomobryomorpha</taxon>
        <taxon>Isotomoidea</taxon>
        <taxon>Isotomidae</taxon>
        <taxon>Proisotominae</taxon>
        <taxon>Folsomia</taxon>
    </lineage>
</organism>
<reference evidence="7 8" key="1">
    <citation type="submission" date="2015-12" db="EMBL/GenBank/DDBJ databases">
        <title>The genome of Folsomia candida.</title>
        <authorList>
            <person name="Faddeeva A."/>
            <person name="Derks M.F."/>
            <person name="Anvar Y."/>
            <person name="Smit S."/>
            <person name="Van Straalen N."/>
            <person name="Roelofs D."/>
        </authorList>
    </citation>
    <scope>NUCLEOTIDE SEQUENCE [LARGE SCALE GENOMIC DNA]</scope>
    <source>
        <strain evidence="7 8">VU population</strain>
        <tissue evidence="7">Whole body</tissue>
    </source>
</reference>
<feature type="domain" description="C2H2-type" evidence="6">
    <location>
        <begin position="427"/>
        <end position="454"/>
    </location>
</feature>
<feature type="domain" description="C2H2-type" evidence="6">
    <location>
        <begin position="307"/>
        <end position="334"/>
    </location>
</feature>
<sequence length="1238" mass="143058">MGSTQESVLKCPSYSKRFTTKQNLTNHFYTHDHEAKVKCQICGKISKNPKTLSAHMLLMHTDRNRPSCDTCHRVFSSSENLRSHITAVHSTIERPRFPCGYPGCDKSYLTKNDASKHVRTEHSENPTRFPCTLCGKEFKTRRDLESHISTHTTEKTSTCSWEEIRPFVNHEKTQGGGGTSICAPEHTILSCVSTNLMLYEGVFWCRNRGATATYVLSSSFFDARRCGDDDDAEVPSPRFSASSDMRRHVGARHAANKEKIHCCSKCKFMTHSKGSLANHVSRHNSANRRECYFCKRLRMDTRRGNELTCSTCSKPFSNKNDLKRHMFTHDPDAKVKCEICGKMLKNPATLSIHVRTLHTKLDRPTCDTCHKIVSTSASLRIHIDTVHSKIKRPRFPCEFPNCEKSYLRKGDLSVHKTTEHTENPTRFPCTLCGKEFKIRKNLEMHISSHTTEKAYTCSTCGRSYAQQTAMKHHEATHLEKSSQKIFRCELCAQTFLARASLRQHIHAVHENRRNHPCSFCGKRFSTSTNIRYHVEAFHSANKEKVHSCDKCEYRSHSKENLAQHVRRHNHANRREFYFCRKQFVNFSKLVPNTYLIPPFANVKIRHFQDYNRLRMESSRNVLACSTCLKTFTTKQTLRIHMFTHDDDAKVKCEICGQISKNPPALSAQIRMIHSNRDRPSCDTCHRVFYTSATLRKHISTVHSTIERPRFPCGFPDCDKSYLSKHHVLKHIETEHTENPTRFSCTLRGREFKTKQNLERHIFTHTTEKAFTCSTCGRSFSTYSKRKLHEATHFEKSTRRIFKRELCVRTFLHKGYLQRHVQIVHGNRRNRPCTFCEKRFSSSTDLRRHVEAKHAANNHSCDKCEFRSDSKRSLANHAWRHNPANRRECYFCKKQFVCFSNLVTHCRRHTLEKLQFRKFVAGPEINTDSDFVREIGQFFNYIIKEKCSSEVNAADLTPPGCHTLIEFYAHPPPINLISYSFNIETPRRRAEKSQKLAPPPPLNWSALTSGVFNFCKNLILPRPQPLAPEGCDTTREHLIQLYFIDRFNSSKNLTLPQPPAFWGPVDPKMWGEPPPGVATHLEKSTKRIFKCELCSEAFLRRSHLANHIHIVHENQRNHPCKFCGKRFSTSSNMRNHVEARHPVDTEKIHSCDQCEYKSHSKVNLAYHRRRHNPANRRECYFCQKLLVCFSKLGTPGGWGSKFPENLPRDLCMAPVLGKPQGRDPLNGITHVSSSHCPCP</sequence>
<dbReference type="SMART" id="SM00355">
    <property type="entry name" value="ZnF_C2H2"/>
    <property type="match status" value="28"/>
</dbReference>
<comment type="caution">
    <text evidence="7">The sequence shown here is derived from an EMBL/GenBank/DDBJ whole genome shotgun (WGS) entry which is preliminary data.</text>
</comment>
<feature type="domain" description="C2H2-type" evidence="6">
    <location>
        <begin position="1088"/>
        <end position="1116"/>
    </location>
</feature>
<dbReference type="Proteomes" id="UP000198287">
    <property type="component" value="Unassembled WGS sequence"/>
</dbReference>
<evidence type="ECO:0000256" key="2">
    <source>
        <dbReference type="ARBA" id="ARBA00022737"/>
    </source>
</evidence>
<dbReference type="GO" id="GO:0008270">
    <property type="term" value="F:zinc ion binding"/>
    <property type="evidence" value="ECO:0007669"/>
    <property type="project" value="UniProtKB-KW"/>
</dbReference>
<dbReference type="SUPFAM" id="SSF57667">
    <property type="entry name" value="beta-beta-alpha zinc fingers"/>
    <property type="match status" value="14"/>
</dbReference>
<feature type="domain" description="C2H2-type" evidence="6">
    <location>
        <begin position="455"/>
        <end position="482"/>
    </location>
</feature>
<feature type="domain" description="C2H2-type" evidence="6">
    <location>
        <begin position="129"/>
        <end position="156"/>
    </location>
</feature>
<feature type="domain" description="C2H2-type" evidence="6">
    <location>
        <begin position="395"/>
        <end position="425"/>
    </location>
</feature>
<accession>A0A226DPI3</accession>
<dbReference type="Gene3D" id="3.30.160.60">
    <property type="entry name" value="Classic Zinc Finger"/>
    <property type="match status" value="14"/>
</dbReference>
<gene>
    <name evidence="7" type="ORF">Fcan01_17694</name>
</gene>
<feature type="domain" description="C2H2-type" evidence="6">
    <location>
        <begin position="1117"/>
        <end position="1145"/>
    </location>
</feature>
<feature type="domain" description="C2H2-type" evidence="6">
    <location>
        <begin position="710"/>
        <end position="740"/>
    </location>
</feature>
<dbReference type="PANTHER" id="PTHR24379:SF121">
    <property type="entry name" value="C2H2-TYPE DOMAIN-CONTAINING PROTEIN"/>
    <property type="match status" value="1"/>
</dbReference>
<feature type="domain" description="C2H2-type" evidence="6">
    <location>
        <begin position="546"/>
        <end position="575"/>
    </location>
</feature>
<evidence type="ECO:0000256" key="3">
    <source>
        <dbReference type="ARBA" id="ARBA00022771"/>
    </source>
</evidence>
<dbReference type="EMBL" id="LNIX01000013">
    <property type="protein sequence ID" value="OXA47435.1"/>
    <property type="molecule type" value="Genomic_DNA"/>
</dbReference>
<feature type="domain" description="C2H2-type" evidence="6">
    <location>
        <begin position="66"/>
        <end position="94"/>
    </location>
</feature>
<keyword evidence="8" id="KW-1185">Reference proteome</keyword>
<dbReference type="PANTHER" id="PTHR24379">
    <property type="entry name" value="KRAB AND ZINC FINGER DOMAIN-CONTAINING"/>
    <property type="match status" value="1"/>
</dbReference>
<protein>
    <submittedName>
        <fullName evidence="7">Zinc finger protein 91</fullName>
    </submittedName>
</protein>
<dbReference type="Pfam" id="PF13894">
    <property type="entry name" value="zf-C2H2_4"/>
    <property type="match status" value="1"/>
</dbReference>
<dbReference type="OrthoDB" id="427030at2759"/>
<feature type="domain" description="C2H2-type" evidence="6">
    <location>
        <begin position="679"/>
        <end position="707"/>
    </location>
</feature>
<evidence type="ECO:0000256" key="5">
    <source>
        <dbReference type="PROSITE-ProRule" id="PRU00042"/>
    </source>
</evidence>
<feature type="domain" description="C2H2-type" evidence="6">
    <location>
        <begin position="515"/>
        <end position="543"/>
    </location>
</feature>
<proteinExistence type="predicted"/>
<dbReference type="AlphaFoldDB" id="A0A226DPI3"/>
<feature type="domain" description="C2H2-type" evidence="6">
    <location>
        <begin position="622"/>
        <end position="649"/>
    </location>
</feature>
<feature type="domain" description="C2H2-type" evidence="6">
    <location>
        <begin position="97"/>
        <end position="126"/>
    </location>
</feature>
<evidence type="ECO:0000256" key="4">
    <source>
        <dbReference type="ARBA" id="ARBA00022833"/>
    </source>
</evidence>
<feature type="domain" description="C2H2-type" evidence="6">
    <location>
        <begin position="742"/>
        <end position="769"/>
    </location>
</feature>
<dbReference type="PROSITE" id="PS50157">
    <property type="entry name" value="ZINC_FINGER_C2H2_2"/>
    <property type="match status" value="21"/>
</dbReference>
<dbReference type="Pfam" id="PF00096">
    <property type="entry name" value="zf-C2H2"/>
    <property type="match status" value="10"/>
</dbReference>
<keyword evidence="2" id="KW-0677">Repeat</keyword>
<keyword evidence="3 5" id="KW-0863">Zinc-finger</keyword>